<accession>A0ABW7NMI2</accession>
<dbReference type="RefSeq" id="WP_147479893.1">
    <property type="nucleotide sequence ID" value="NZ_CP092923.1"/>
</dbReference>
<proteinExistence type="predicted"/>
<evidence type="ECO:0000313" key="1">
    <source>
        <dbReference type="EMBL" id="MFH7515734.1"/>
    </source>
</evidence>
<gene>
    <name evidence="1" type="ORF">RA271_11135</name>
</gene>
<dbReference type="EMBL" id="JAVCQK010000004">
    <property type="protein sequence ID" value="MFH7515734.1"/>
    <property type="molecule type" value="Genomic_DNA"/>
</dbReference>
<organism evidence="1 2">
    <name type="scientific">Pseudomonas syringae pv. tagetis</name>
    <dbReference type="NCBI Taxonomy" id="129140"/>
    <lineage>
        <taxon>Bacteria</taxon>
        <taxon>Pseudomonadati</taxon>
        <taxon>Pseudomonadota</taxon>
        <taxon>Gammaproteobacteria</taxon>
        <taxon>Pseudomonadales</taxon>
        <taxon>Pseudomonadaceae</taxon>
        <taxon>Pseudomonas</taxon>
    </lineage>
</organism>
<name>A0ABW7NMI2_9PSED</name>
<comment type="caution">
    <text evidence="1">The sequence shown here is derived from an EMBL/GenBank/DDBJ whole genome shotgun (WGS) entry which is preliminary data.</text>
</comment>
<reference evidence="1 2" key="1">
    <citation type="submission" date="2023-08" db="EMBL/GenBank/DDBJ databases">
        <title>Genomic and mutational analysis of Pseudomonas syringae pv. tagetis EB037 pathogenicity on sunflower.</title>
        <authorList>
            <person name="Maul J.E."/>
        </authorList>
    </citation>
    <scope>NUCLEOTIDE SEQUENCE [LARGE SCALE GENOMIC DNA]</scope>
    <source>
        <strain evidence="1 2">EB037_T1</strain>
    </source>
</reference>
<dbReference type="Proteomes" id="UP001610657">
    <property type="component" value="Unassembled WGS sequence"/>
</dbReference>
<evidence type="ECO:0000313" key="2">
    <source>
        <dbReference type="Proteomes" id="UP001610657"/>
    </source>
</evidence>
<sequence>MAMALCKIINVLHRFNLTSGEWTAEVQVRRATVGCLYRVITLFKNKRRSVLNTLSLGAENGGAGRVCRVNGLKQWFITNAAAYHSFYCAS</sequence>
<keyword evidence="2" id="KW-1185">Reference proteome</keyword>
<dbReference type="GeneID" id="96219190"/>
<protein>
    <submittedName>
        <fullName evidence="1">Uncharacterized protein</fullName>
    </submittedName>
</protein>